<dbReference type="AlphaFoldDB" id="A0AAV2JDN9"/>
<keyword evidence="3" id="KW-1185">Reference proteome</keyword>
<protein>
    <submittedName>
        <fullName evidence="2">Uncharacterized protein</fullName>
    </submittedName>
</protein>
<dbReference type="EMBL" id="OZ035834">
    <property type="protein sequence ID" value="CAL1575761.1"/>
    <property type="molecule type" value="Genomic_DNA"/>
</dbReference>
<sequence>MICTPPTLLISPAGDGKDSPAACSLSLQQSPGMSWGKRTCSRARSLSWMMHISPKNSQTEVKDARNQPPVSKWRQGRD</sequence>
<proteinExistence type="predicted"/>
<dbReference type="Proteomes" id="UP001497482">
    <property type="component" value="Chromosome 12"/>
</dbReference>
<evidence type="ECO:0000313" key="3">
    <source>
        <dbReference type="Proteomes" id="UP001497482"/>
    </source>
</evidence>
<accession>A0AAV2JDN9</accession>
<evidence type="ECO:0000256" key="1">
    <source>
        <dbReference type="SAM" id="MobiDB-lite"/>
    </source>
</evidence>
<feature type="region of interest" description="Disordered" evidence="1">
    <location>
        <begin position="53"/>
        <end position="78"/>
    </location>
</feature>
<gene>
    <name evidence="2" type="ORF">KC01_LOCUS7263</name>
</gene>
<organism evidence="2 3">
    <name type="scientific">Knipowitschia caucasica</name>
    <name type="common">Caucasian dwarf goby</name>
    <name type="synonym">Pomatoschistus caucasicus</name>
    <dbReference type="NCBI Taxonomy" id="637954"/>
    <lineage>
        <taxon>Eukaryota</taxon>
        <taxon>Metazoa</taxon>
        <taxon>Chordata</taxon>
        <taxon>Craniata</taxon>
        <taxon>Vertebrata</taxon>
        <taxon>Euteleostomi</taxon>
        <taxon>Actinopterygii</taxon>
        <taxon>Neopterygii</taxon>
        <taxon>Teleostei</taxon>
        <taxon>Neoteleostei</taxon>
        <taxon>Acanthomorphata</taxon>
        <taxon>Gobiaria</taxon>
        <taxon>Gobiiformes</taxon>
        <taxon>Gobioidei</taxon>
        <taxon>Gobiidae</taxon>
        <taxon>Gobiinae</taxon>
        <taxon>Knipowitschia</taxon>
    </lineage>
</organism>
<reference evidence="2 3" key="1">
    <citation type="submission" date="2024-04" db="EMBL/GenBank/DDBJ databases">
        <authorList>
            <person name="Waldvogel A.-M."/>
            <person name="Schoenle A."/>
        </authorList>
    </citation>
    <scope>NUCLEOTIDE SEQUENCE [LARGE SCALE GENOMIC DNA]</scope>
</reference>
<evidence type="ECO:0000313" key="2">
    <source>
        <dbReference type="EMBL" id="CAL1575761.1"/>
    </source>
</evidence>
<name>A0AAV2JDN9_KNICA</name>
<feature type="region of interest" description="Disordered" evidence="1">
    <location>
        <begin position="1"/>
        <end position="23"/>
    </location>
</feature>